<protein>
    <submittedName>
        <fullName evidence="2">Uncharacterized protein</fullName>
    </submittedName>
</protein>
<dbReference type="EMBL" id="ABXA01000039">
    <property type="protein sequence ID" value="EEB35619.1"/>
    <property type="molecule type" value="Genomic_DNA"/>
</dbReference>
<keyword evidence="1" id="KW-0812">Transmembrane</keyword>
<evidence type="ECO:0000313" key="3">
    <source>
        <dbReference type="Proteomes" id="UP000005451"/>
    </source>
</evidence>
<proteinExistence type="predicted"/>
<comment type="caution">
    <text evidence="2">The sequence shown here is derived from an EMBL/GenBank/DDBJ whole genome shotgun (WGS) entry which is preliminary data.</text>
</comment>
<evidence type="ECO:0000313" key="2">
    <source>
        <dbReference type="EMBL" id="EEB35619.1"/>
    </source>
</evidence>
<feature type="transmembrane region" description="Helical" evidence="1">
    <location>
        <begin position="26"/>
        <end position="49"/>
    </location>
</feature>
<evidence type="ECO:0000256" key="1">
    <source>
        <dbReference type="SAM" id="Phobius"/>
    </source>
</evidence>
<dbReference type="Proteomes" id="UP000005451">
    <property type="component" value="Unassembled WGS sequence"/>
</dbReference>
<keyword evidence="1" id="KW-0472">Membrane</keyword>
<sequence length="50" mass="6341">MSSFFKDFFKFFCLTRPLSWCRLLYYISYFFLSSFFEVFLKTFFLVLFLR</sequence>
<reference evidence="2 3" key="1">
    <citation type="submission" date="2008-09" db="EMBL/GenBank/DDBJ databases">
        <authorList>
            <person name="Fulton L."/>
            <person name="Clifton S."/>
            <person name="Fulton B."/>
            <person name="Xu J."/>
            <person name="Minx P."/>
            <person name="Pepin K.H."/>
            <person name="Johnson M."/>
            <person name="Thiruvilangam P."/>
            <person name="Bhonagiri V."/>
            <person name="Nash W.E."/>
            <person name="Mardis E.R."/>
            <person name="Wilson R.K."/>
        </authorList>
    </citation>
    <scope>NUCLEOTIDE SEQUENCE [LARGE SCALE GENOMIC DNA]</scope>
    <source>
        <strain evidence="2 3">DSM 7454</strain>
    </source>
</reference>
<accession>B6WAD2</accession>
<name>B6WAD2_9FIRM</name>
<gene>
    <name evidence="2" type="ORF">ANHYDRO_01558</name>
</gene>
<organism evidence="2 3">
    <name type="scientific">Anaerococcus hydrogenalis DSM 7454</name>
    <dbReference type="NCBI Taxonomy" id="561177"/>
    <lineage>
        <taxon>Bacteria</taxon>
        <taxon>Bacillati</taxon>
        <taxon>Bacillota</taxon>
        <taxon>Tissierellia</taxon>
        <taxon>Tissierellales</taxon>
        <taxon>Peptoniphilaceae</taxon>
        <taxon>Anaerococcus</taxon>
    </lineage>
</organism>
<keyword evidence="1" id="KW-1133">Transmembrane helix</keyword>
<dbReference type="AlphaFoldDB" id="B6WAD2"/>
<reference evidence="2 3" key="2">
    <citation type="submission" date="2008-10" db="EMBL/GenBank/DDBJ databases">
        <title>Draft genome sequence of Anaerococcus hydrogenalis (DSM 7454).</title>
        <authorList>
            <person name="Sudarsanam P."/>
            <person name="Ley R."/>
            <person name="Guruge J."/>
            <person name="Turnbaugh P.J."/>
            <person name="Mahowald M."/>
            <person name="Liep D."/>
            <person name="Gordon J."/>
        </authorList>
    </citation>
    <scope>NUCLEOTIDE SEQUENCE [LARGE SCALE GENOMIC DNA]</scope>
    <source>
        <strain evidence="2 3">DSM 7454</strain>
    </source>
</reference>